<dbReference type="KEGG" id="pan:PODANS72p242"/>
<dbReference type="Pfam" id="PF13374">
    <property type="entry name" value="TPR_10"/>
    <property type="match status" value="1"/>
</dbReference>
<dbReference type="HOGENOM" id="CLU_000288_125_8_1"/>
<dbReference type="Gene3D" id="3.40.50.300">
    <property type="entry name" value="P-loop containing nucleotide triphosphate hydrolases"/>
    <property type="match status" value="1"/>
</dbReference>
<sequence>MKAFVSLVLDKKIDTLESAIKQHINVLEFHHVVWLIGSGESKSSPDDNKSNPFRLVPFDRNPLFVGRDSIVENLDQAFTGKEGSQPKAALCGLGGIGKSQIALEYCCRARGKLSVFWIHAATATRLQESFTLIANHCGLTERSDSTSDKVMIVHDWLQYQYKPLDHVTRHYGVAFRESLAAGCSSTIRSQDIARRVTNSSPRAFIKIPKLVKTRMEEGLPQDDEVIRKLVEALEHIPLALTQALVYISTREITIGEYLEEYHGSNTTQLKLLSFDFTDHGRQEESLVSVAKAWSISFRAVQNPHAAKLLYLVSFFQNQSIPVLLVQDVDYDYRDNQGSLKAETITEDDAREALVILRAYSLVNIHGNPPRQTLSTHRLVQIATRWWLKTDGLDEENNWAFAALRSIKRRFPKGLEVCNADWWTLSQSLLPHVDLILNYKCTSSSAGLQREIDIEQSRLLYHVGYYHVVNGGYNEGTACFQQCLTLEKEHFGEGHVETMSTMDLLVWLLGVRKLNVRDGVELGENLLRVRMDILGQDHPNTMRSQSHLATALATTCERDRSVVMQTDVVERSERVLGRHHTDTLQYKASLAYILRETGNLAGAILLWREVCQETEKQVRNKDLLVLECQSNLASSLMEGPDTREEGLDLLHHVLQTGVDVLGLDHPEMPLAADHLVYYLDLDGRTARALELANETLKWCEDGTRGNNKFSQQQLCVMKDRKMRLEVAWRKRILLRVPLSSKRGSRIDGLMILTQDMSAQNTADRKIVGMVASESVTWNWGDCRVSNQK</sequence>
<evidence type="ECO:0000313" key="2">
    <source>
        <dbReference type="EMBL" id="CDP31536.1"/>
    </source>
</evidence>
<keyword evidence="3" id="KW-1185">Reference proteome</keyword>
<reference evidence="3" key="3">
    <citation type="journal article" date="2014" name="Genetics">
        <title>Maintaining two mating types: Structure of the mating type locus and its role in heterokaryosis in Podospora anserina.</title>
        <authorList>
            <person name="Grognet P."/>
            <person name="Bidard F."/>
            <person name="Kuchly C."/>
            <person name="Tong L.C.H."/>
            <person name="Coppin E."/>
            <person name="Benkhali J.A."/>
            <person name="Couloux A."/>
            <person name="Wincker P."/>
            <person name="Debuchy R."/>
            <person name="Silar P."/>
        </authorList>
    </citation>
    <scope>GENOME REANNOTATION</scope>
    <source>
        <strain evidence="3">S / ATCC MYA-4624 / DSM 980 / FGSC 10383</strain>
    </source>
</reference>
<dbReference type="STRING" id="515849.B2ANE2"/>
<dbReference type="GeneID" id="11176455"/>
<reference evidence="1" key="2">
    <citation type="submission" date="2008-07" db="EMBL/GenBank/DDBJ databases">
        <authorList>
            <person name="Genoscope - CEA"/>
        </authorList>
    </citation>
    <scope>NUCLEOTIDE SEQUENCE</scope>
    <source>
        <strain evidence="1">S mat+</strain>
    </source>
</reference>
<protein>
    <submittedName>
        <fullName evidence="1">Podospora anserina S mat+ genomic DNA chromosome 6, supercontig 4</fullName>
    </submittedName>
</protein>
<dbReference type="OrthoDB" id="20872at2759"/>
<dbReference type="PANTHER" id="PTHR46082:SF6">
    <property type="entry name" value="AAA+ ATPASE DOMAIN-CONTAINING PROTEIN-RELATED"/>
    <property type="match status" value="1"/>
</dbReference>
<evidence type="ECO:0000313" key="3">
    <source>
        <dbReference type="Proteomes" id="UP000001197"/>
    </source>
</evidence>
<dbReference type="SUPFAM" id="SSF48452">
    <property type="entry name" value="TPR-like"/>
    <property type="match status" value="1"/>
</dbReference>
<reference evidence="2" key="4">
    <citation type="submission" date="2015-04" db="EMBL/GenBank/DDBJ databases">
        <title>Maintaining two mating types: Structure of the mating type locus and its role in heterokaryosis in Podospora anserina.</title>
        <authorList>
            <person name="Grognet P."/>
            <person name="Bidard F."/>
            <person name="Kuchly C."/>
            <person name="Chan Ho Tong L."/>
            <person name="Coppin E."/>
            <person name="Ait Benkhali J."/>
            <person name="Couloux A."/>
            <person name="Wincker P."/>
            <person name="Debuchy R."/>
            <person name="Silar P."/>
        </authorList>
    </citation>
    <scope>NUCLEOTIDE SEQUENCE</scope>
</reference>
<organism evidence="1">
    <name type="scientific">Podospora anserina (strain S / ATCC MYA-4624 / DSM 980 / FGSC 10383)</name>
    <name type="common">Pleurage anserina</name>
    <dbReference type="NCBI Taxonomy" id="515849"/>
    <lineage>
        <taxon>Eukaryota</taxon>
        <taxon>Fungi</taxon>
        <taxon>Dikarya</taxon>
        <taxon>Ascomycota</taxon>
        <taxon>Pezizomycotina</taxon>
        <taxon>Sordariomycetes</taxon>
        <taxon>Sordariomycetidae</taxon>
        <taxon>Sordariales</taxon>
        <taxon>Podosporaceae</taxon>
        <taxon>Podospora</taxon>
        <taxon>Podospora anserina</taxon>
    </lineage>
</organism>
<proteinExistence type="predicted"/>
<gene>
    <name evidence="1" type="ORF">PODANS_6_10340</name>
</gene>
<dbReference type="InterPro" id="IPR053137">
    <property type="entry name" value="NLR-like"/>
</dbReference>
<dbReference type="VEuPathDB" id="FungiDB:PODANS_6_10340"/>
<evidence type="ECO:0000313" key="1">
    <source>
        <dbReference type="EMBL" id="CAP65541.1"/>
    </source>
</evidence>
<name>B2ANE2_PODAN</name>
<dbReference type="AlphaFoldDB" id="B2ANE2"/>
<dbReference type="InterPro" id="IPR027417">
    <property type="entry name" value="P-loop_NTPase"/>
</dbReference>
<dbReference type="eggNOG" id="KOG1840">
    <property type="taxonomic scope" value="Eukaryota"/>
</dbReference>
<dbReference type="Gene3D" id="1.25.40.10">
    <property type="entry name" value="Tetratricopeptide repeat domain"/>
    <property type="match status" value="1"/>
</dbReference>
<accession>B2ANE2</accession>
<dbReference type="RefSeq" id="XP_003437456.1">
    <property type="nucleotide sequence ID" value="XM_003437408.1"/>
</dbReference>
<dbReference type="EMBL" id="FO904941">
    <property type="protein sequence ID" value="CDP31536.1"/>
    <property type="molecule type" value="Genomic_DNA"/>
</dbReference>
<reference evidence="1 3" key="1">
    <citation type="journal article" date="2008" name="Genome Biol.">
        <title>The genome sequence of the model ascomycete fungus Podospora anserina.</title>
        <authorList>
            <person name="Espagne E."/>
            <person name="Lespinet O."/>
            <person name="Malagnac F."/>
            <person name="Da Silva C."/>
            <person name="Jaillon O."/>
            <person name="Porcel B.M."/>
            <person name="Couloux A."/>
            <person name="Aury J.-M."/>
            <person name="Segurens B."/>
            <person name="Poulain J."/>
            <person name="Anthouard V."/>
            <person name="Grossetete S."/>
            <person name="Khalili H."/>
            <person name="Coppin E."/>
            <person name="Dequard-Chablat M."/>
            <person name="Picard M."/>
            <person name="Contamine V."/>
            <person name="Arnaise S."/>
            <person name="Bourdais A."/>
            <person name="Berteaux-Lecellier V."/>
            <person name="Gautheret D."/>
            <person name="de Vries R.P."/>
            <person name="Battaglia E."/>
            <person name="Coutinho P.M."/>
            <person name="Danchin E.G.J."/>
            <person name="Henrissat B."/>
            <person name="El Khoury R."/>
            <person name="Sainsard-Chanet A."/>
            <person name="Boivin A."/>
            <person name="Pinan-Lucarre B."/>
            <person name="Sellem C.H."/>
            <person name="Debuchy R."/>
            <person name="Wincker P."/>
            <person name="Weissenbach J."/>
            <person name="Silar P."/>
        </authorList>
    </citation>
    <scope>NUCLEOTIDE SEQUENCE [LARGE SCALE GENOMIC DNA]</scope>
    <source>
        <strain evidence="3">S / ATCC MYA-4624 / DSM 980 / FGSC 10383</strain>
        <strain evidence="1">S mat+</strain>
    </source>
</reference>
<dbReference type="InterPro" id="IPR011990">
    <property type="entry name" value="TPR-like_helical_dom_sf"/>
</dbReference>
<dbReference type="SUPFAM" id="SSF52540">
    <property type="entry name" value="P-loop containing nucleoside triphosphate hydrolases"/>
    <property type="match status" value="1"/>
</dbReference>
<dbReference type="EMBL" id="CU633872">
    <property type="protein sequence ID" value="CAP65541.1"/>
    <property type="molecule type" value="Genomic_DNA"/>
</dbReference>
<dbReference type="PANTHER" id="PTHR46082">
    <property type="entry name" value="ATP/GTP-BINDING PROTEIN-RELATED"/>
    <property type="match status" value="1"/>
</dbReference>
<dbReference type="Proteomes" id="UP000001197">
    <property type="component" value="Chromosome 6"/>
</dbReference>